<comment type="caution">
    <text evidence="1">The sequence shown here is derived from an EMBL/GenBank/DDBJ whole genome shotgun (WGS) entry which is preliminary data.</text>
</comment>
<organism evidence="1 2">
    <name type="scientific">Limnoraphis robusta CCNP1315</name>
    <dbReference type="NCBI Taxonomy" id="3110306"/>
    <lineage>
        <taxon>Bacteria</taxon>
        <taxon>Bacillati</taxon>
        <taxon>Cyanobacteriota</taxon>
        <taxon>Cyanophyceae</taxon>
        <taxon>Oscillatoriophycideae</taxon>
        <taxon>Oscillatoriales</taxon>
        <taxon>Sirenicapillariaceae</taxon>
        <taxon>Limnoraphis</taxon>
    </lineage>
</organism>
<sequence length="45" mass="5201">MKLDSQQKQYDLSDKFTLSTRQDNQLYTVIQIIKRLIGIGTSKIA</sequence>
<name>A0ABU5TR53_9CYAN</name>
<dbReference type="RefSeq" id="WP_323273902.1">
    <property type="nucleotide sequence ID" value="NZ_JAYGHT010000001.1"/>
</dbReference>
<evidence type="ECO:0000313" key="2">
    <source>
        <dbReference type="Proteomes" id="UP001301728"/>
    </source>
</evidence>
<accession>A0ABU5TR53</accession>
<protein>
    <recommendedName>
        <fullName evidence="3">Transposase</fullName>
    </recommendedName>
</protein>
<evidence type="ECO:0008006" key="3">
    <source>
        <dbReference type="Google" id="ProtNLM"/>
    </source>
</evidence>
<dbReference type="EMBL" id="JAYGHT010000001">
    <property type="protein sequence ID" value="MEA5517355.1"/>
    <property type="molecule type" value="Genomic_DNA"/>
</dbReference>
<evidence type="ECO:0000313" key="1">
    <source>
        <dbReference type="EMBL" id="MEA5517355.1"/>
    </source>
</evidence>
<gene>
    <name evidence="1" type="ORF">VB854_00175</name>
</gene>
<keyword evidence="2" id="KW-1185">Reference proteome</keyword>
<proteinExistence type="predicted"/>
<reference evidence="1 2" key="1">
    <citation type="submission" date="2023-12" db="EMBL/GenBank/DDBJ databases">
        <title>Baltic Sea Cyanobacteria.</title>
        <authorList>
            <person name="Delbaje E."/>
            <person name="Fewer D.P."/>
            <person name="Shishido T.K."/>
        </authorList>
    </citation>
    <scope>NUCLEOTIDE SEQUENCE [LARGE SCALE GENOMIC DNA]</scope>
    <source>
        <strain evidence="1 2">CCNP 1315</strain>
    </source>
</reference>
<dbReference type="Proteomes" id="UP001301728">
    <property type="component" value="Unassembled WGS sequence"/>
</dbReference>